<dbReference type="PANTHER" id="PTHR37313">
    <property type="entry name" value="UPF0749 PROTEIN RV1825"/>
    <property type="match status" value="1"/>
</dbReference>
<sequence>MRKKIFSRFSIILFVIGLMMAVQYNTINEPNSRDTRDVWEIRQELAKEKKLHSELLSEIGQMDDTLEKYEATSKESPEQALKETVEELRSLAGLTETTGPGLEVTIEPSPEAVAFGQNIEGISPDLLIRFVNGINSFNNLEISIDGNRVVNTTAIRDINGQTTVNTKPVQTPPFAVKIVASSMEDTEKLYNYLLSSPLLDDFYIDDLTVTVSEPKDDMAVEAYDGKISNQYLKDAKGE</sequence>
<accession>A0ABT8N0B2</accession>
<comment type="caution">
    <text evidence="2">The sequence shown here is derived from an EMBL/GenBank/DDBJ whole genome shotgun (WGS) entry which is preliminary data.</text>
</comment>
<gene>
    <name evidence="2" type="ORF">QWY14_06005</name>
</gene>
<dbReference type="Pfam" id="PF05949">
    <property type="entry name" value="DUF881"/>
    <property type="match status" value="1"/>
</dbReference>
<dbReference type="InterPro" id="IPR010273">
    <property type="entry name" value="DUF881"/>
</dbReference>
<dbReference type="Gene3D" id="3.30.70.1880">
    <property type="entry name" value="Protein of unknown function DUF881"/>
    <property type="match status" value="1"/>
</dbReference>
<dbReference type="EMBL" id="JAUJWV010000001">
    <property type="protein sequence ID" value="MDN7241336.1"/>
    <property type="molecule type" value="Genomic_DNA"/>
</dbReference>
<keyword evidence="3" id="KW-1185">Reference proteome</keyword>
<name>A0ABT8N0B2_9BACL</name>
<evidence type="ECO:0000313" key="3">
    <source>
        <dbReference type="Proteomes" id="UP001172055"/>
    </source>
</evidence>
<protein>
    <submittedName>
        <fullName evidence="2">DUF881 domain-containing protein</fullName>
    </submittedName>
</protein>
<evidence type="ECO:0000256" key="1">
    <source>
        <dbReference type="ARBA" id="ARBA00009108"/>
    </source>
</evidence>
<dbReference type="RefSeq" id="WP_301723023.1">
    <property type="nucleotide sequence ID" value="NZ_JAUJWV010000001.1"/>
</dbReference>
<dbReference type="Proteomes" id="UP001172055">
    <property type="component" value="Unassembled WGS sequence"/>
</dbReference>
<reference evidence="2 3" key="1">
    <citation type="submission" date="2023-06" db="EMBL/GenBank/DDBJ databases">
        <title>Novel species in genus Planococcus.</title>
        <authorList>
            <person name="Ning S."/>
        </authorList>
    </citation>
    <scope>NUCLEOTIDE SEQUENCE [LARGE SCALE GENOMIC DNA]</scope>
    <source>
        <strain evidence="2 3">N028</strain>
    </source>
</reference>
<evidence type="ECO:0000313" key="2">
    <source>
        <dbReference type="EMBL" id="MDN7241336.1"/>
    </source>
</evidence>
<proteinExistence type="inferred from homology"/>
<organism evidence="2 3">
    <name type="scientific">Planococcus shixiaomingii</name>
    <dbReference type="NCBI Taxonomy" id="3058393"/>
    <lineage>
        <taxon>Bacteria</taxon>
        <taxon>Bacillati</taxon>
        <taxon>Bacillota</taxon>
        <taxon>Bacilli</taxon>
        <taxon>Bacillales</taxon>
        <taxon>Caryophanaceae</taxon>
        <taxon>Planococcus</taxon>
    </lineage>
</organism>
<comment type="similarity">
    <text evidence="1">Belongs to the UPF0749 family.</text>
</comment>
<dbReference type="PANTHER" id="PTHR37313:SF2">
    <property type="entry name" value="UPF0749 PROTEIN YLXX"/>
    <property type="match status" value="1"/>
</dbReference>